<gene>
    <name evidence="2" type="ORF">FcAc13_08475</name>
</gene>
<evidence type="ECO:0000256" key="1">
    <source>
        <dbReference type="SAM" id="Phobius"/>
    </source>
</evidence>
<evidence type="ECO:0000313" key="2">
    <source>
        <dbReference type="EMBL" id="MBC9131343.1"/>
    </source>
</evidence>
<sequence length="160" mass="17851">MFNSEDTQLTENTSQTALVTFSSLLIISRQLDIMSLMFTMIGLSFALIASLSASSAMLIVGYVACFLIGLFSKYYALRIAFDKKLFDYLATKFDQLPNTLKELDDTLIQLKLIKSKIQPSRSITDRQMGTLILLKKQIITLVIQTILLSCISIIGIIPLS</sequence>
<keyword evidence="1" id="KW-0812">Transmembrane</keyword>
<feature type="transmembrane region" description="Helical" evidence="1">
    <location>
        <begin position="59"/>
        <end position="76"/>
    </location>
</feature>
<dbReference type="Proteomes" id="UP000651208">
    <property type="component" value="Unassembled WGS sequence"/>
</dbReference>
<keyword evidence="1" id="KW-0472">Membrane</keyword>
<dbReference type="EMBL" id="JABURY010000017">
    <property type="protein sequence ID" value="MBC9131343.1"/>
    <property type="molecule type" value="Genomic_DNA"/>
</dbReference>
<feature type="transmembrane region" description="Helical" evidence="1">
    <location>
        <begin position="33"/>
        <end position="53"/>
    </location>
</feature>
<dbReference type="RefSeq" id="WP_187755788.1">
    <property type="nucleotide sequence ID" value="NZ_JABURY010000017.1"/>
</dbReference>
<comment type="caution">
    <text evidence="2">The sequence shown here is derived from an EMBL/GenBank/DDBJ whole genome shotgun (WGS) entry which is preliminary data.</text>
</comment>
<feature type="transmembrane region" description="Helical" evidence="1">
    <location>
        <begin position="138"/>
        <end position="159"/>
    </location>
</feature>
<accession>A0ABR7QZE5</accession>
<proteinExistence type="predicted"/>
<evidence type="ECO:0000313" key="3">
    <source>
        <dbReference type="Proteomes" id="UP000651208"/>
    </source>
</evidence>
<protein>
    <submittedName>
        <fullName evidence="2">Uncharacterized protein</fullName>
    </submittedName>
</protein>
<name>A0ABR7QZE5_9GAMM</name>
<organism evidence="2 3">
    <name type="scientific">Frischella japonica</name>
    <dbReference type="NCBI Taxonomy" id="2741544"/>
    <lineage>
        <taxon>Bacteria</taxon>
        <taxon>Pseudomonadati</taxon>
        <taxon>Pseudomonadota</taxon>
        <taxon>Gammaproteobacteria</taxon>
        <taxon>Orbales</taxon>
        <taxon>Orbaceae</taxon>
        <taxon>Frischella</taxon>
    </lineage>
</organism>
<reference evidence="2 3" key="1">
    <citation type="submission" date="2020-06" db="EMBL/GenBank/DDBJ databases">
        <title>Frischella cerana isolated from Apis cerana gut homogenate.</title>
        <authorList>
            <person name="Wolter L.A."/>
            <person name="Suenami S."/>
            <person name="Miyazaki R."/>
        </authorList>
    </citation>
    <scope>NUCLEOTIDE SEQUENCE [LARGE SCALE GENOMIC DNA]</scope>
    <source>
        <strain evidence="2 3">Ac13</strain>
    </source>
</reference>
<keyword evidence="3" id="KW-1185">Reference proteome</keyword>
<keyword evidence="1" id="KW-1133">Transmembrane helix</keyword>